<dbReference type="GO" id="GO:0020037">
    <property type="term" value="F:heme binding"/>
    <property type="evidence" value="ECO:0007669"/>
    <property type="project" value="InterPro"/>
</dbReference>
<evidence type="ECO:0000256" key="1">
    <source>
        <dbReference type="ARBA" id="ARBA00001971"/>
    </source>
</evidence>
<organism evidence="8 9">
    <name type="scientific">Ampelomyces quisqualis</name>
    <name type="common">Powdery mildew agent</name>
    <dbReference type="NCBI Taxonomy" id="50730"/>
    <lineage>
        <taxon>Eukaryota</taxon>
        <taxon>Fungi</taxon>
        <taxon>Dikarya</taxon>
        <taxon>Ascomycota</taxon>
        <taxon>Pezizomycotina</taxon>
        <taxon>Dothideomycetes</taxon>
        <taxon>Pleosporomycetidae</taxon>
        <taxon>Pleosporales</taxon>
        <taxon>Pleosporineae</taxon>
        <taxon>Phaeosphaeriaceae</taxon>
        <taxon>Ampelomyces</taxon>
    </lineage>
</organism>
<feature type="transmembrane region" description="Helical" evidence="7">
    <location>
        <begin position="7"/>
        <end position="27"/>
    </location>
</feature>
<dbReference type="PRINTS" id="PR00385">
    <property type="entry name" value="P450"/>
</dbReference>
<protein>
    <submittedName>
        <fullName evidence="8">Cytochrome P450</fullName>
    </submittedName>
</protein>
<dbReference type="InterPro" id="IPR001128">
    <property type="entry name" value="Cyt_P450"/>
</dbReference>
<evidence type="ECO:0000313" key="9">
    <source>
        <dbReference type="Proteomes" id="UP000800096"/>
    </source>
</evidence>
<dbReference type="GO" id="GO:0016705">
    <property type="term" value="F:oxidoreductase activity, acting on paired donors, with incorporation or reduction of molecular oxygen"/>
    <property type="evidence" value="ECO:0007669"/>
    <property type="project" value="InterPro"/>
</dbReference>
<accession>A0A6A5QL61</accession>
<dbReference type="OrthoDB" id="1470350at2759"/>
<comment type="similarity">
    <text evidence="2">Belongs to the cytochrome P450 family.</text>
</comment>
<dbReference type="EMBL" id="ML979135">
    <property type="protein sequence ID" value="KAF1916179.1"/>
    <property type="molecule type" value="Genomic_DNA"/>
</dbReference>
<dbReference type="PANTHER" id="PTHR24305">
    <property type="entry name" value="CYTOCHROME P450"/>
    <property type="match status" value="1"/>
</dbReference>
<keyword evidence="7" id="KW-0812">Transmembrane</keyword>
<dbReference type="InterPro" id="IPR002401">
    <property type="entry name" value="Cyt_P450_E_grp-I"/>
</dbReference>
<dbReference type="InterPro" id="IPR036396">
    <property type="entry name" value="Cyt_P450_sf"/>
</dbReference>
<evidence type="ECO:0000256" key="6">
    <source>
        <dbReference type="PIRSR" id="PIRSR602401-1"/>
    </source>
</evidence>
<keyword evidence="5 6" id="KW-0408">Iron</keyword>
<dbReference type="PRINTS" id="PR00463">
    <property type="entry name" value="EP450I"/>
</dbReference>
<dbReference type="SUPFAM" id="SSF48264">
    <property type="entry name" value="Cytochrome P450"/>
    <property type="match status" value="1"/>
</dbReference>
<feature type="binding site" description="axial binding residue" evidence="6">
    <location>
        <position position="444"/>
    </location>
    <ligand>
        <name>heme</name>
        <dbReference type="ChEBI" id="CHEBI:30413"/>
    </ligand>
    <ligandPart>
        <name>Fe</name>
        <dbReference type="ChEBI" id="CHEBI:18248"/>
    </ligandPart>
</feature>
<evidence type="ECO:0000256" key="2">
    <source>
        <dbReference type="ARBA" id="ARBA00010617"/>
    </source>
</evidence>
<keyword evidence="7" id="KW-0472">Membrane</keyword>
<gene>
    <name evidence="8" type="ORF">BDU57DRAFT_556447</name>
</gene>
<dbReference type="Gene3D" id="1.10.630.10">
    <property type="entry name" value="Cytochrome P450"/>
    <property type="match status" value="1"/>
</dbReference>
<dbReference type="FunFam" id="1.10.630.10:FF:000159">
    <property type="entry name" value="Isotrichodermin C-15 hydroxylase"/>
    <property type="match status" value="1"/>
</dbReference>
<name>A0A6A5QL61_AMPQU</name>
<dbReference type="InterPro" id="IPR050121">
    <property type="entry name" value="Cytochrome_P450_monoxygenase"/>
</dbReference>
<reference evidence="8" key="1">
    <citation type="journal article" date="2020" name="Stud. Mycol.">
        <title>101 Dothideomycetes genomes: a test case for predicting lifestyles and emergence of pathogens.</title>
        <authorList>
            <person name="Haridas S."/>
            <person name="Albert R."/>
            <person name="Binder M."/>
            <person name="Bloem J."/>
            <person name="Labutti K."/>
            <person name="Salamov A."/>
            <person name="Andreopoulos B."/>
            <person name="Baker S."/>
            <person name="Barry K."/>
            <person name="Bills G."/>
            <person name="Bluhm B."/>
            <person name="Cannon C."/>
            <person name="Castanera R."/>
            <person name="Culley D."/>
            <person name="Daum C."/>
            <person name="Ezra D."/>
            <person name="Gonzalez J."/>
            <person name="Henrissat B."/>
            <person name="Kuo A."/>
            <person name="Liang C."/>
            <person name="Lipzen A."/>
            <person name="Lutzoni F."/>
            <person name="Magnuson J."/>
            <person name="Mondo S."/>
            <person name="Nolan M."/>
            <person name="Ohm R."/>
            <person name="Pangilinan J."/>
            <person name="Park H.-J."/>
            <person name="Ramirez L."/>
            <person name="Alfaro M."/>
            <person name="Sun H."/>
            <person name="Tritt A."/>
            <person name="Yoshinaga Y."/>
            <person name="Zwiers L.-H."/>
            <person name="Turgeon B."/>
            <person name="Goodwin S."/>
            <person name="Spatafora J."/>
            <person name="Crous P."/>
            <person name="Grigoriev I."/>
        </authorList>
    </citation>
    <scope>NUCLEOTIDE SEQUENCE</scope>
    <source>
        <strain evidence="8">HMLAC05119</strain>
    </source>
</reference>
<comment type="cofactor">
    <cofactor evidence="1 6">
        <name>heme</name>
        <dbReference type="ChEBI" id="CHEBI:30413"/>
    </cofactor>
</comment>
<evidence type="ECO:0000256" key="3">
    <source>
        <dbReference type="ARBA" id="ARBA00022617"/>
    </source>
</evidence>
<dbReference type="AlphaFoldDB" id="A0A6A5QL61"/>
<dbReference type="PANTHER" id="PTHR24305:SF210">
    <property type="entry name" value="CYTOCHROME P450 MONOOXYGENASE ASQL-RELATED"/>
    <property type="match status" value="1"/>
</dbReference>
<dbReference type="Proteomes" id="UP000800096">
    <property type="component" value="Unassembled WGS sequence"/>
</dbReference>
<keyword evidence="7" id="KW-1133">Transmembrane helix</keyword>
<keyword evidence="4 6" id="KW-0479">Metal-binding</keyword>
<dbReference type="GO" id="GO:0004497">
    <property type="term" value="F:monooxygenase activity"/>
    <property type="evidence" value="ECO:0007669"/>
    <property type="project" value="InterPro"/>
</dbReference>
<dbReference type="Pfam" id="PF00067">
    <property type="entry name" value="p450"/>
    <property type="match status" value="1"/>
</dbReference>
<evidence type="ECO:0000256" key="5">
    <source>
        <dbReference type="ARBA" id="ARBA00023004"/>
    </source>
</evidence>
<sequence>MTKSQTFLGVAVLVVFYYIVLITYRLFFHPLAKVPGPKLLAISSLPKGIRHSWFGLWYTDVGALHEKYGRVFRMSPNEVAVDGDPGWEDVFSFRRNGKEDFQRDPHFFDTSINGEDPGSSIFFTDRAGHSRQRRILSHAFSQSAMYEQEPLIKKYVDLFILRMSEHAAAGKAMDIHNFTTFDIIGDLTFGESFDCLSKSEMHPWVAVIFASVRASDLVTFFKSYMITRPFINALLGKKLAAQRSEHKAFAVDRAQRRTRLGAEGTGQKDFMWHIMKHNESGKNGMSPREIEMNSEVLIGAGSETTATCLSGIAYYLGRHPEIFQKLVDEVRPKFTSDDEITMKSTADLKYVFACIEESLRMFPPVLVLPPRLSPGDFIGDYFIPKNTKVSLHQYATYHSPKNWHRPNEFCPERFLPQDHPLYDESFAKDNKKSFNPFSHGPANCIGKNLAYAELRLIVTRFVWNFDILPQPGNETWVADMRGYILWDKPPLMTKLAIAKH</sequence>
<proteinExistence type="inferred from homology"/>
<dbReference type="GO" id="GO:0005506">
    <property type="term" value="F:iron ion binding"/>
    <property type="evidence" value="ECO:0007669"/>
    <property type="project" value="InterPro"/>
</dbReference>
<evidence type="ECO:0000256" key="4">
    <source>
        <dbReference type="ARBA" id="ARBA00022723"/>
    </source>
</evidence>
<dbReference type="CDD" id="cd11058">
    <property type="entry name" value="CYP60B-like"/>
    <property type="match status" value="1"/>
</dbReference>
<evidence type="ECO:0000313" key="8">
    <source>
        <dbReference type="EMBL" id="KAF1916179.1"/>
    </source>
</evidence>
<evidence type="ECO:0000256" key="7">
    <source>
        <dbReference type="SAM" id="Phobius"/>
    </source>
</evidence>
<keyword evidence="9" id="KW-1185">Reference proteome</keyword>
<keyword evidence="3 6" id="KW-0349">Heme</keyword>